<dbReference type="PANTHER" id="PTHR46422:SF4">
    <property type="entry name" value="SERINE_THREONINE-PROTEIN PHOSPHATASE BSL3"/>
    <property type="match status" value="1"/>
</dbReference>
<proteinExistence type="inferred from homology"/>
<comment type="caution">
    <text evidence="4">The sequence shown here is derived from an EMBL/GenBank/DDBJ whole genome shotgun (WGS) entry which is preliminary data.</text>
</comment>
<dbReference type="Pfam" id="PF00149">
    <property type="entry name" value="Metallophos"/>
    <property type="match status" value="1"/>
</dbReference>
<dbReference type="OMA" id="FRHTSWM"/>
<sequence>MELIQYQGQPPQARFGHTITYISKGKAILFGGATGDTGRYSITGETFSFDILNNFWQKVETTGNAPSARAAHAAVAVEQNQIVIYGGATGGGSLASDDLVLLDLRSNDNTGNWTVVPVVGPTPGRRYGHSLTYTKPYLVVFGGNTGQEPVNDCWCLNVEKSPFSWAKIECDKGELPTPRVYHSASLCTTGTAAGMVVVFGGRSGDQVALNDTFGLRRHRNGKWDWIRAPSKVNASQPIGRYQHSSCFVSSMLIILGGRTNNVGEALGMEIYDTETSEYHKFNSLQRFRHGSWVIDNHVYVYGGFELESPNVPTDTIQRIDLLSIFRPEQKLYNKLENYLKSQSSQMPNRPGTPVSPMLGGQKSNNQSPNDSSIKMNSSNSTGINNTSMNNMSQVDQNNSMMQQQQNKTNQNLNNNMLPPSRENQQKPFKIMQPLKIGGMQQQQNKNNLWDDTPIHQIFLDHLLQPKQYINLPENAVFKFRPEHIVPLCEMAMEIIKQQPMVLRVRAPLKIFGDIHGQYSDLMRFFDLWGSPYENGKDGDIESFDYLYLGDYVDRGNHSLETICLLFALKIKYPDQVHLIRGNHEDRWINFGFGFSDECAQRLGEDPNEYDSVFQTVNRLFEWLPLATIIDDKIICLHGGIGSSLNYVSEIEQLQRPLEVIHEVQTPEQQLVVDILWSDPTDSDMELGIQANIIRDPAQTGNIVKFGPDRVQEFLNKNNFH</sequence>
<dbReference type="InterPro" id="IPR004843">
    <property type="entry name" value="Calcineurin-like_PHP"/>
</dbReference>
<feature type="region of interest" description="Disordered" evidence="2">
    <location>
        <begin position="341"/>
        <end position="423"/>
    </location>
</feature>
<evidence type="ECO:0000256" key="2">
    <source>
        <dbReference type="SAM" id="MobiDB-lite"/>
    </source>
</evidence>
<evidence type="ECO:0000313" key="5">
    <source>
        <dbReference type="Proteomes" id="UP000054937"/>
    </source>
</evidence>
<dbReference type="SUPFAM" id="SSF56300">
    <property type="entry name" value="Metallo-dependent phosphatases"/>
    <property type="match status" value="1"/>
</dbReference>
<feature type="compositionally biased region" description="Low complexity" evidence="2">
    <location>
        <begin position="375"/>
        <end position="416"/>
    </location>
</feature>
<dbReference type="PROSITE" id="PS00125">
    <property type="entry name" value="SER_THR_PHOSPHATASE"/>
    <property type="match status" value="1"/>
</dbReference>
<dbReference type="GO" id="GO:0004722">
    <property type="term" value="F:protein serine/threonine phosphatase activity"/>
    <property type="evidence" value="ECO:0007669"/>
    <property type="project" value="UniProtKB-EC"/>
</dbReference>
<dbReference type="Gene3D" id="3.60.21.10">
    <property type="match status" value="1"/>
</dbReference>
<protein>
    <recommendedName>
        <fullName evidence="1">Serine/threonine-protein phosphatase</fullName>
        <ecNumber evidence="1">3.1.3.16</ecNumber>
    </recommendedName>
</protein>
<dbReference type="Gene3D" id="2.120.10.80">
    <property type="entry name" value="Kelch-type beta propeller"/>
    <property type="match status" value="3"/>
</dbReference>
<dbReference type="InterPro" id="IPR015915">
    <property type="entry name" value="Kelch-typ_b-propeller"/>
</dbReference>
<organism evidence="4 5">
    <name type="scientific">Pseudocohnilembus persalinus</name>
    <name type="common">Ciliate</name>
    <dbReference type="NCBI Taxonomy" id="266149"/>
    <lineage>
        <taxon>Eukaryota</taxon>
        <taxon>Sar</taxon>
        <taxon>Alveolata</taxon>
        <taxon>Ciliophora</taxon>
        <taxon>Intramacronucleata</taxon>
        <taxon>Oligohymenophorea</taxon>
        <taxon>Scuticociliatia</taxon>
        <taxon>Philasterida</taxon>
        <taxon>Pseudocohnilembidae</taxon>
        <taxon>Pseudocohnilembus</taxon>
    </lineage>
</organism>
<gene>
    <name evidence="4" type="ORF">PPERSA_10149</name>
</gene>
<feature type="compositionally biased region" description="Polar residues" evidence="2">
    <location>
        <begin position="361"/>
        <end position="374"/>
    </location>
</feature>
<dbReference type="OrthoDB" id="309851at2759"/>
<keyword evidence="1" id="KW-0378">Hydrolase</keyword>
<dbReference type="SMART" id="SM00156">
    <property type="entry name" value="PP2Ac"/>
    <property type="match status" value="1"/>
</dbReference>
<comment type="similarity">
    <text evidence="1">Belongs to the PPP phosphatase family.</text>
</comment>
<dbReference type="InParanoid" id="A0A0V0QLQ1"/>
<dbReference type="InterPro" id="IPR029052">
    <property type="entry name" value="Metallo-depent_PP-like"/>
</dbReference>
<evidence type="ECO:0000259" key="3">
    <source>
        <dbReference type="PROSITE" id="PS00125"/>
    </source>
</evidence>
<comment type="catalytic activity">
    <reaction evidence="1">
        <text>O-phospho-L-threonyl-[protein] + H2O = L-threonyl-[protein] + phosphate</text>
        <dbReference type="Rhea" id="RHEA:47004"/>
        <dbReference type="Rhea" id="RHEA-COMP:11060"/>
        <dbReference type="Rhea" id="RHEA-COMP:11605"/>
        <dbReference type="ChEBI" id="CHEBI:15377"/>
        <dbReference type="ChEBI" id="CHEBI:30013"/>
        <dbReference type="ChEBI" id="CHEBI:43474"/>
        <dbReference type="ChEBI" id="CHEBI:61977"/>
        <dbReference type="EC" id="3.1.3.16"/>
    </reaction>
</comment>
<dbReference type="EMBL" id="LDAU01000144">
    <property type="protein sequence ID" value="KRX03068.1"/>
    <property type="molecule type" value="Genomic_DNA"/>
</dbReference>
<dbReference type="PANTHER" id="PTHR46422">
    <property type="entry name" value="SERINE/THREONINE-PROTEIN PHOSPHATASE BSL3"/>
    <property type="match status" value="1"/>
</dbReference>
<dbReference type="Proteomes" id="UP000054937">
    <property type="component" value="Unassembled WGS sequence"/>
</dbReference>
<dbReference type="EC" id="3.1.3.16" evidence="1"/>
<dbReference type="Pfam" id="PF24681">
    <property type="entry name" value="Kelch_KLHDC2_KLHL20_DRC7"/>
    <property type="match status" value="1"/>
</dbReference>
<evidence type="ECO:0000256" key="1">
    <source>
        <dbReference type="RuleBase" id="RU004273"/>
    </source>
</evidence>
<evidence type="ECO:0000313" key="4">
    <source>
        <dbReference type="EMBL" id="KRX03068.1"/>
    </source>
</evidence>
<reference evidence="4 5" key="1">
    <citation type="journal article" date="2015" name="Sci. Rep.">
        <title>Genome of the facultative scuticociliatosis pathogen Pseudocohnilembus persalinus provides insight into its virulence through horizontal gene transfer.</title>
        <authorList>
            <person name="Xiong J."/>
            <person name="Wang G."/>
            <person name="Cheng J."/>
            <person name="Tian M."/>
            <person name="Pan X."/>
            <person name="Warren A."/>
            <person name="Jiang C."/>
            <person name="Yuan D."/>
            <person name="Miao W."/>
        </authorList>
    </citation>
    <scope>NUCLEOTIDE SEQUENCE [LARGE SCALE GENOMIC DNA]</scope>
    <source>
        <strain evidence="4">36N120E</strain>
    </source>
</reference>
<accession>A0A0V0QLQ1</accession>
<dbReference type="AlphaFoldDB" id="A0A0V0QLQ1"/>
<dbReference type="InterPro" id="IPR006186">
    <property type="entry name" value="Ser/Thr-sp_prot-phosphatase"/>
</dbReference>
<dbReference type="SUPFAM" id="SSF117281">
    <property type="entry name" value="Kelch motif"/>
    <property type="match status" value="2"/>
</dbReference>
<feature type="domain" description="Serine/threonine specific protein phosphatases" evidence="3">
    <location>
        <begin position="579"/>
        <end position="584"/>
    </location>
</feature>
<dbReference type="PRINTS" id="PR00114">
    <property type="entry name" value="STPHPHTASE"/>
</dbReference>
<name>A0A0V0QLQ1_PSEPJ</name>
<keyword evidence="5" id="KW-1185">Reference proteome</keyword>